<reference evidence="2" key="1">
    <citation type="submission" date="2023-06" db="EMBL/GenBank/DDBJ databases">
        <title>Genome-scale phylogeny and comparative genomics of the fungal order Sordariales.</title>
        <authorList>
            <consortium name="Lawrence Berkeley National Laboratory"/>
            <person name="Hensen N."/>
            <person name="Bonometti L."/>
            <person name="Westerberg I."/>
            <person name="Brannstrom I.O."/>
            <person name="Guillou S."/>
            <person name="Cros-Aarteil S."/>
            <person name="Calhoun S."/>
            <person name="Haridas S."/>
            <person name="Kuo A."/>
            <person name="Mondo S."/>
            <person name="Pangilinan J."/>
            <person name="Riley R."/>
            <person name="LaButti K."/>
            <person name="Andreopoulos B."/>
            <person name="Lipzen A."/>
            <person name="Chen C."/>
            <person name="Yanf M."/>
            <person name="Daum C."/>
            <person name="Ng V."/>
            <person name="Clum A."/>
            <person name="Steindorff A."/>
            <person name="Ohm R."/>
            <person name="Martin F."/>
            <person name="Silar P."/>
            <person name="Natvig D."/>
            <person name="Lalanne C."/>
            <person name="Gautier V."/>
            <person name="Ament-velasquez S.L."/>
            <person name="Kruys A."/>
            <person name="Hutchinson M.I."/>
            <person name="Powell A.J."/>
            <person name="Barry K."/>
            <person name="Miller A.N."/>
            <person name="Grigoriev I.V."/>
            <person name="Debuchy R."/>
            <person name="Gladieux P."/>
            <person name="Thoren M.H."/>
            <person name="Johannesson H."/>
        </authorList>
    </citation>
    <scope>NUCLEOTIDE SEQUENCE</scope>
    <source>
        <strain evidence="2">SMH3391-2</strain>
    </source>
</reference>
<evidence type="ECO:0000313" key="2">
    <source>
        <dbReference type="EMBL" id="KAK0628710.1"/>
    </source>
</evidence>
<feature type="compositionally biased region" description="Basic residues" evidence="1">
    <location>
        <begin position="82"/>
        <end position="94"/>
    </location>
</feature>
<proteinExistence type="predicted"/>
<protein>
    <submittedName>
        <fullName evidence="2">Uncharacterized protein</fullName>
    </submittedName>
</protein>
<dbReference type="Proteomes" id="UP001174934">
    <property type="component" value="Unassembled WGS sequence"/>
</dbReference>
<keyword evidence="3" id="KW-1185">Reference proteome</keyword>
<dbReference type="EMBL" id="JAULSR010000002">
    <property type="protein sequence ID" value="KAK0628710.1"/>
    <property type="molecule type" value="Genomic_DNA"/>
</dbReference>
<feature type="compositionally biased region" description="Basic and acidic residues" evidence="1">
    <location>
        <begin position="31"/>
        <end position="44"/>
    </location>
</feature>
<comment type="caution">
    <text evidence="2">The sequence shown here is derived from an EMBL/GenBank/DDBJ whole genome shotgun (WGS) entry which is preliminary data.</text>
</comment>
<dbReference type="AlphaFoldDB" id="A0AA39X8I7"/>
<evidence type="ECO:0000313" key="3">
    <source>
        <dbReference type="Proteomes" id="UP001174934"/>
    </source>
</evidence>
<accession>A0AA39X8I7</accession>
<gene>
    <name evidence="2" type="ORF">B0T17DRAFT_523539</name>
</gene>
<evidence type="ECO:0000256" key="1">
    <source>
        <dbReference type="SAM" id="MobiDB-lite"/>
    </source>
</evidence>
<sequence>MFYCPSLQNAPRRIKDHAHARTGATPFLSPSDRESSHLIEDKENKKKKLPTCQKIPDSDSASLRSRHRVVLCTPILMNTRSGTRRGGLHGKQKKHYSEEAKGKKRNIVLTCRKLTTGHQNSLSQAYLLSHRILYSVLTTPNQLSPPMILIAYHQTF</sequence>
<organism evidence="2 3">
    <name type="scientific">Bombardia bombarda</name>
    <dbReference type="NCBI Taxonomy" id="252184"/>
    <lineage>
        <taxon>Eukaryota</taxon>
        <taxon>Fungi</taxon>
        <taxon>Dikarya</taxon>
        <taxon>Ascomycota</taxon>
        <taxon>Pezizomycotina</taxon>
        <taxon>Sordariomycetes</taxon>
        <taxon>Sordariomycetidae</taxon>
        <taxon>Sordariales</taxon>
        <taxon>Lasiosphaeriaceae</taxon>
        <taxon>Bombardia</taxon>
    </lineage>
</organism>
<feature type="region of interest" description="Disordered" evidence="1">
    <location>
        <begin position="20"/>
        <end position="50"/>
    </location>
</feature>
<feature type="region of interest" description="Disordered" evidence="1">
    <location>
        <begin position="82"/>
        <end position="101"/>
    </location>
</feature>
<name>A0AA39X8I7_9PEZI</name>